<dbReference type="Gene3D" id="1.10.645.10">
    <property type="entry name" value="Cytochrome-c3 Hydrogenase, chain B"/>
    <property type="match status" value="1"/>
</dbReference>
<dbReference type="SUPFAM" id="SSF56762">
    <property type="entry name" value="HydB/Nqo4-like"/>
    <property type="match status" value="1"/>
</dbReference>
<evidence type="ECO:0000313" key="4">
    <source>
        <dbReference type="Proteomes" id="UP000027059"/>
    </source>
</evidence>
<dbReference type="KEGG" id="lfp:Y981_08475"/>
<dbReference type="EMBL" id="CP007243">
    <property type="protein sequence ID" value="AIA30784.1"/>
    <property type="molecule type" value="Genomic_DNA"/>
</dbReference>
<dbReference type="InterPro" id="IPR052197">
    <property type="entry name" value="ComplexI_49kDa-like"/>
</dbReference>
<dbReference type="GO" id="GO:0016651">
    <property type="term" value="F:oxidoreductase activity, acting on NAD(P)H"/>
    <property type="evidence" value="ECO:0007669"/>
    <property type="project" value="InterPro"/>
</dbReference>
<dbReference type="GO" id="GO:0048038">
    <property type="term" value="F:quinone binding"/>
    <property type="evidence" value="ECO:0007669"/>
    <property type="project" value="InterPro"/>
</dbReference>
<sequence>MTDTEDVPDRPPVRLVSSGSGGDYLSFADSLKTRGGRFVSLWGTTSPQRFVYAAFADPDGLLVLRTPDSNASRTFPSLTPFFPLASRPERTVRDVYRWTFEGLTDNRPWITQGDGRFAGDGSSSGGQDYPFVRVEGEGVHEIPVGPVHAGIIEPGHFRFQVVGEKVLRMEERLGYTHKGIRNLVNHRPVEDVSRLSSRISGDSAVAFQWAWSQAVESATETRPPERALWLRAILLERERIANHLGDLGALGNDAGFAFGLVQFGRLKEDLLRRNGQIFGHRYLMDTVRPGGVRIDPGDDALALLRKDVSLLQEEVRALKTIYDEHGGLQDRFAGTGVLDPLLAADWGLPGVAGRASGQMLDLRHNHPVRPYDTERVPVALAKRGDVSARVQVRFQELHHSLAFLESVLSTFPGLPGGPAETTLACPEGGSEGFGWIEGFRGEVLAWVRLDRDGCVEDAHFHDPSWLLWPALERAVPGNLVADFPLINKSFNLSYSGHDL</sequence>
<dbReference type="GO" id="GO:0051287">
    <property type="term" value="F:NAD binding"/>
    <property type="evidence" value="ECO:0007669"/>
    <property type="project" value="InterPro"/>
</dbReference>
<dbReference type="AlphaFoldDB" id="A0A059XQG3"/>
<evidence type="ECO:0000259" key="2">
    <source>
        <dbReference type="Pfam" id="PF00346"/>
    </source>
</evidence>
<gene>
    <name evidence="3" type="ORF">Y981_08475</name>
</gene>
<dbReference type="HOGENOM" id="CLU_015134_3_1_0"/>
<proteinExistence type="predicted"/>
<dbReference type="InterPro" id="IPR001135">
    <property type="entry name" value="NADH_Q_OxRdtase_suD"/>
</dbReference>
<dbReference type="OrthoDB" id="9801496at2"/>
<dbReference type="SUPFAM" id="SSF143243">
    <property type="entry name" value="Nqo5-like"/>
    <property type="match status" value="1"/>
</dbReference>
<keyword evidence="4" id="KW-1185">Reference proteome</keyword>
<evidence type="ECO:0000313" key="3">
    <source>
        <dbReference type="EMBL" id="AIA30784.1"/>
    </source>
</evidence>
<dbReference type="RefSeq" id="WP_038505650.1">
    <property type="nucleotide sequence ID" value="NZ_CP007243.1"/>
</dbReference>
<dbReference type="Pfam" id="PF00346">
    <property type="entry name" value="Complex1_49kDa"/>
    <property type="match status" value="1"/>
</dbReference>
<dbReference type="InterPro" id="IPR037232">
    <property type="entry name" value="NADH_quin_OxRdtase_su_C/D-like"/>
</dbReference>
<dbReference type="InterPro" id="IPR029014">
    <property type="entry name" value="NiFe-Hase_large"/>
</dbReference>
<organism evidence="3 4">
    <name type="scientific">Leptospirillum ferriphilum YSK</name>
    <dbReference type="NCBI Taxonomy" id="1441628"/>
    <lineage>
        <taxon>Bacteria</taxon>
        <taxon>Pseudomonadati</taxon>
        <taxon>Nitrospirota</taxon>
        <taxon>Nitrospiria</taxon>
        <taxon>Nitrospirales</taxon>
        <taxon>Nitrospiraceae</taxon>
        <taxon>Leptospirillum</taxon>
    </lineage>
</organism>
<protein>
    <submittedName>
        <fullName evidence="3">Hydrogenase</fullName>
    </submittedName>
</protein>
<dbReference type="Proteomes" id="UP000027059">
    <property type="component" value="Chromosome"/>
</dbReference>
<feature type="domain" description="NADH-quinone oxidoreductase subunit D" evidence="2">
    <location>
        <begin position="265"/>
        <end position="413"/>
    </location>
</feature>
<evidence type="ECO:0000256" key="1">
    <source>
        <dbReference type="ARBA" id="ARBA00023002"/>
    </source>
</evidence>
<name>A0A059XQG3_9BACT</name>
<reference evidence="3 4" key="2">
    <citation type="journal article" date="2015" name="Biomed. Res. Int.">
        <title>Effects of Arsenite Resistance on the Growth and Functional Gene Expression of Leptospirillum ferriphilum and Acidithiobacillus thiooxidans in Pure Culture and Coculture.</title>
        <authorList>
            <person name="Jiang H."/>
            <person name="Liang Y."/>
            <person name="Yin H."/>
            <person name="Xiao Y."/>
            <person name="Guo X."/>
            <person name="Xu Y."/>
            <person name="Hu Q."/>
            <person name="Liu H."/>
            <person name="Liu X."/>
        </authorList>
    </citation>
    <scope>NUCLEOTIDE SEQUENCE [LARGE SCALE GENOMIC DNA]</scope>
    <source>
        <strain evidence="3 4">YSK</strain>
    </source>
</reference>
<reference evidence="4" key="1">
    <citation type="submission" date="2014-02" db="EMBL/GenBank/DDBJ databases">
        <title>Complete genome sequence and comparative genomic analysis of the nitrogen-fixing bacterium Leptospirillum ferriphilum YSK.</title>
        <authorList>
            <person name="Guo X."/>
            <person name="Yin H."/>
            <person name="Liang Y."/>
            <person name="Hu Q."/>
            <person name="Ma L."/>
            <person name="Xiao Y."/>
            <person name="Zhang X."/>
            <person name="Qiu G."/>
            <person name="Liu X."/>
        </authorList>
    </citation>
    <scope>NUCLEOTIDE SEQUENCE [LARGE SCALE GENOMIC DNA]</scope>
    <source>
        <strain evidence="4">YSK</strain>
    </source>
</reference>
<accession>A0A059XQG3</accession>
<dbReference type="PANTHER" id="PTHR43485:SF1">
    <property type="entry name" value="FORMATE HYDROGENLYASE SUBUNIT 5-RELATED"/>
    <property type="match status" value="1"/>
</dbReference>
<keyword evidence="1" id="KW-0560">Oxidoreductase</keyword>
<dbReference type="PANTHER" id="PTHR43485">
    <property type="entry name" value="HYDROGENASE-4 COMPONENT G"/>
    <property type="match status" value="1"/>
</dbReference>